<evidence type="ECO:0000256" key="1">
    <source>
        <dbReference type="SAM" id="SignalP"/>
    </source>
</evidence>
<evidence type="ECO:0000313" key="2">
    <source>
        <dbReference type="EMBL" id="KAL3863027.1"/>
    </source>
</evidence>
<sequence length="252" mass="28176">MKGIFTFLAVSLTIVATAATRSHTRHRYCAHSSFCSPCVGNVLVEIADNLEDSLVIQDDCPSIPYLMELYINALTNDTVEIREILENERSRILLRHISNPDFIPMTIHVLQAPKINQLIRDIIPNGNYLDQYTALLYGKFIVLASHLRLVESLGIVSPNTAVACSKFGHALCKIKQFRIALGMNTSLSDMCHYNPSMPLYSRAHKIDYSISVLKQGADSLTTILQEIREVTLRETNSCVCDTSQQKKSLVCS</sequence>
<dbReference type="AlphaFoldDB" id="A0ABD3VN52"/>
<feature type="signal peptide" evidence="1">
    <location>
        <begin position="1"/>
        <end position="19"/>
    </location>
</feature>
<reference evidence="2 3" key="1">
    <citation type="submission" date="2024-11" db="EMBL/GenBank/DDBJ databases">
        <title>Chromosome-level genome assembly of the freshwater bivalve Anodonta woodiana.</title>
        <authorList>
            <person name="Chen X."/>
        </authorList>
    </citation>
    <scope>NUCLEOTIDE SEQUENCE [LARGE SCALE GENOMIC DNA]</scope>
    <source>
        <strain evidence="2">MN2024</strain>
        <tissue evidence="2">Gills</tissue>
    </source>
</reference>
<dbReference type="Proteomes" id="UP001634394">
    <property type="component" value="Unassembled WGS sequence"/>
</dbReference>
<comment type="caution">
    <text evidence="2">The sequence shown here is derived from an EMBL/GenBank/DDBJ whole genome shotgun (WGS) entry which is preliminary data.</text>
</comment>
<organism evidence="2 3">
    <name type="scientific">Sinanodonta woodiana</name>
    <name type="common">Chinese pond mussel</name>
    <name type="synonym">Anodonta woodiana</name>
    <dbReference type="NCBI Taxonomy" id="1069815"/>
    <lineage>
        <taxon>Eukaryota</taxon>
        <taxon>Metazoa</taxon>
        <taxon>Spiralia</taxon>
        <taxon>Lophotrochozoa</taxon>
        <taxon>Mollusca</taxon>
        <taxon>Bivalvia</taxon>
        <taxon>Autobranchia</taxon>
        <taxon>Heteroconchia</taxon>
        <taxon>Palaeoheterodonta</taxon>
        <taxon>Unionida</taxon>
        <taxon>Unionoidea</taxon>
        <taxon>Unionidae</taxon>
        <taxon>Unioninae</taxon>
        <taxon>Sinanodonta</taxon>
    </lineage>
</organism>
<accession>A0ABD3VN52</accession>
<keyword evidence="3" id="KW-1185">Reference proteome</keyword>
<dbReference type="EMBL" id="JBJQND010000010">
    <property type="protein sequence ID" value="KAL3863027.1"/>
    <property type="molecule type" value="Genomic_DNA"/>
</dbReference>
<feature type="chain" id="PRO_5044764901" evidence="1">
    <location>
        <begin position="20"/>
        <end position="252"/>
    </location>
</feature>
<name>A0ABD3VN52_SINWO</name>
<keyword evidence="1" id="KW-0732">Signal</keyword>
<protein>
    <submittedName>
        <fullName evidence="2">Uncharacterized protein</fullName>
    </submittedName>
</protein>
<evidence type="ECO:0000313" key="3">
    <source>
        <dbReference type="Proteomes" id="UP001634394"/>
    </source>
</evidence>
<gene>
    <name evidence="2" type="ORF">ACJMK2_004809</name>
</gene>
<proteinExistence type="predicted"/>